<evidence type="ECO:0000256" key="11">
    <source>
        <dbReference type="RuleBase" id="RU000488"/>
    </source>
</evidence>
<organism evidence="14 15">
    <name type="scientific">Ditylenchus dipsaci</name>
    <dbReference type="NCBI Taxonomy" id="166011"/>
    <lineage>
        <taxon>Eukaryota</taxon>
        <taxon>Metazoa</taxon>
        <taxon>Ecdysozoa</taxon>
        <taxon>Nematoda</taxon>
        <taxon>Chromadorea</taxon>
        <taxon>Rhabditida</taxon>
        <taxon>Tylenchina</taxon>
        <taxon>Tylenchomorpha</taxon>
        <taxon>Sphaerularioidea</taxon>
        <taxon>Anguinidae</taxon>
        <taxon>Anguininae</taxon>
        <taxon>Ditylenchus</taxon>
    </lineage>
</organism>
<evidence type="ECO:0000256" key="6">
    <source>
        <dbReference type="ARBA" id="ARBA00022792"/>
    </source>
</evidence>
<sequence>MDVKELKALVEIQQASIAQQSAQMAQMFAASAEDEVIIGALQHFEEDAEAQLQETIAIFRSNSRICQQIVSSSVGALITSLIVTPMDVVKIRLQQQIRPLAPGQCFLYSNGLMDHICLNCEEAASIKNNAAKCEWFNRPGHFTGTVDALAKIARNEGIRSLWSGLSPTMLSAIPATVFYFTVYDNTFCYLRKRLSDRFQFYVPLISGSFARTVAVTVVSPLELIRTKMQSESFHIPRAIKRTVVSDGYSSLWRGWTATLMRDIPFSAIYWTAYELFKKRLLSHMDLEKTNFTISFISGAAAGTIAAIVTIPFDVIKTHQQITLGQTGSSQQMVSVKENPSPKDNKMQSTRQILKDLVRSKGVSSLFTGLVPRIARVAPACAIMIGSYEYLKGFFNQRNKKQRMLNE</sequence>
<feature type="repeat" description="Solcar" evidence="10">
    <location>
        <begin position="289"/>
        <end position="393"/>
    </location>
</feature>
<dbReference type="Proteomes" id="UP000887574">
    <property type="component" value="Unplaced"/>
</dbReference>
<evidence type="ECO:0000256" key="13">
    <source>
        <dbReference type="SAM" id="Phobius"/>
    </source>
</evidence>
<evidence type="ECO:0000256" key="7">
    <source>
        <dbReference type="ARBA" id="ARBA00022989"/>
    </source>
</evidence>
<keyword evidence="9 10" id="KW-0472">Membrane</keyword>
<accession>A0A915DSA8</accession>
<evidence type="ECO:0000256" key="12">
    <source>
        <dbReference type="SAM" id="MobiDB-lite"/>
    </source>
</evidence>
<dbReference type="Gene3D" id="1.50.40.10">
    <property type="entry name" value="Mitochondrial carrier domain"/>
    <property type="match status" value="1"/>
</dbReference>
<feature type="region of interest" description="Disordered" evidence="12">
    <location>
        <begin position="327"/>
        <end position="347"/>
    </location>
</feature>
<keyword evidence="6" id="KW-0999">Mitochondrion inner membrane</keyword>
<reference evidence="15" key="1">
    <citation type="submission" date="2022-11" db="UniProtKB">
        <authorList>
            <consortium name="WormBaseParasite"/>
        </authorList>
    </citation>
    <scope>IDENTIFICATION</scope>
</reference>
<evidence type="ECO:0000256" key="5">
    <source>
        <dbReference type="ARBA" id="ARBA00022737"/>
    </source>
</evidence>
<dbReference type="SUPFAM" id="SSF103506">
    <property type="entry name" value="Mitochondrial carrier"/>
    <property type="match status" value="1"/>
</dbReference>
<comment type="subcellular location">
    <subcellularLocation>
        <location evidence="1">Mitochondrion inner membrane</location>
        <topology evidence="1">Multi-pass membrane protein</topology>
    </subcellularLocation>
</comment>
<dbReference type="AlphaFoldDB" id="A0A915DSA8"/>
<feature type="transmembrane region" description="Helical" evidence="13">
    <location>
        <begin position="200"/>
        <end position="221"/>
    </location>
</feature>
<keyword evidence="5" id="KW-0677">Repeat</keyword>
<proteinExistence type="inferred from homology"/>
<feature type="repeat" description="Solcar" evidence="10">
    <location>
        <begin position="198"/>
        <end position="279"/>
    </location>
</feature>
<evidence type="ECO:0000256" key="10">
    <source>
        <dbReference type="PROSITE-ProRule" id="PRU00282"/>
    </source>
</evidence>
<evidence type="ECO:0000313" key="15">
    <source>
        <dbReference type="WBParaSite" id="jg2313"/>
    </source>
</evidence>
<dbReference type="PANTHER" id="PTHR45760">
    <property type="entry name" value="FI19922P1-RELATED"/>
    <property type="match status" value="1"/>
</dbReference>
<protein>
    <submittedName>
        <fullName evidence="15">Solute carrier family 25 member 40</fullName>
    </submittedName>
</protein>
<dbReference type="WBParaSite" id="jg2313">
    <property type="protein sequence ID" value="jg2313"/>
    <property type="gene ID" value="jg2313"/>
</dbReference>
<evidence type="ECO:0000313" key="14">
    <source>
        <dbReference type="Proteomes" id="UP000887574"/>
    </source>
</evidence>
<keyword evidence="4 10" id="KW-0812">Transmembrane</keyword>
<dbReference type="PROSITE" id="PS50920">
    <property type="entry name" value="SOLCAR"/>
    <property type="match status" value="3"/>
</dbReference>
<evidence type="ECO:0000256" key="2">
    <source>
        <dbReference type="ARBA" id="ARBA00006375"/>
    </source>
</evidence>
<evidence type="ECO:0000256" key="3">
    <source>
        <dbReference type="ARBA" id="ARBA00022448"/>
    </source>
</evidence>
<feature type="transmembrane region" description="Helical" evidence="13">
    <location>
        <begin position="291"/>
        <end position="312"/>
    </location>
</feature>
<dbReference type="PANTHER" id="PTHR45760:SF2">
    <property type="entry name" value="FI19922P1-RELATED"/>
    <property type="match status" value="1"/>
</dbReference>
<dbReference type="Pfam" id="PF00153">
    <property type="entry name" value="Mito_carr"/>
    <property type="match status" value="4"/>
</dbReference>
<comment type="similarity">
    <text evidence="2 11">Belongs to the mitochondrial carrier (TC 2.A.29) family.</text>
</comment>
<evidence type="ECO:0000256" key="4">
    <source>
        <dbReference type="ARBA" id="ARBA00022692"/>
    </source>
</evidence>
<keyword evidence="3 11" id="KW-0813">Transport</keyword>
<dbReference type="GO" id="GO:1990542">
    <property type="term" value="P:mitochondrial transmembrane transport"/>
    <property type="evidence" value="ECO:0007669"/>
    <property type="project" value="InterPro"/>
</dbReference>
<dbReference type="InterPro" id="IPR023395">
    <property type="entry name" value="MCP_dom_sf"/>
</dbReference>
<evidence type="ECO:0000256" key="9">
    <source>
        <dbReference type="ARBA" id="ARBA00023136"/>
    </source>
</evidence>
<feature type="repeat" description="Solcar" evidence="10">
    <location>
        <begin position="63"/>
        <end position="189"/>
    </location>
</feature>
<dbReference type="GO" id="GO:0005743">
    <property type="term" value="C:mitochondrial inner membrane"/>
    <property type="evidence" value="ECO:0007669"/>
    <property type="project" value="UniProtKB-SubCell"/>
</dbReference>
<feature type="transmembrane region" description="Helical" evidence="13">
    <location>
        <begin position="161"/>
        <end position="180"/>
    </location>
</feature>
<keyword evidence="8" id="KW-0496">Mitochondrion</keyword>
<dbReference type="InterPro" id="IPR018108">
    <property type="entry name" value="MCP_transmembrane"/>
</dbReference>
<dbReference type="InterPro" id="IPR045315">
    <property type="entry name" value="Mtm1-like"/>
</dbReference>
<evidence type="ECO:0000256" key="1">
    <source>
        <dbReference type="ARBA" id="ARBA00004448"/>
    </source>
</evidence>
<evidence type="ECO:0000256" key="8">
    <source>
        <dbReference type="ARBA" id="ARBA00023128"/>
    </source>
</evidence>
<keyword evidence="14" id="KW-1185">Reference proteome</keyword>
<keyword evidence="7 13" id="KW-1133">Transmembrane helix</keyword>
<name>A0A915DSA8_9BILA</name>